<dbReference type="InterPro" id="IPR002305">
    <property type="entry name" value="aa-tRNA-synth_Ic"/>
</dbReference>
<evidence type="ECO:0000313" key="11">
    <source>
        <dbReference type="EMBL" id="MFD2933216.1"/>
    </source>
</evidence>
<feature type="domain" description="Tyrosine--tRNA ligase SYY-like C-terminal" evidence="10">
    <location>
        <begin position="351"/>
        <end position="437"/>
    </location>
</feature>
<keyword evidence="2 8" id="KW-0547">Nucleotide-binding</keyword>
<dbReference type="InterPro" id="IPR024088">
    <property type="entry name" value="Tyr-tRNA-ligase_bac-type"/>
</dbReference>
<keyword evidence="8" id="KW-0963">Cytoplasm</keyword>
<dbReference type="Proteomes" id="UP001597512">
    <property type="component" value="Unassembled WGS sequence"/>
</dbReference>
<protein>
    <recommendedName>
        <fullName evidence="8">Tyrosine--tRNA ligase</fullName>
        <ecNumber evidence="8">6.1.1.1</ecNumber>
    </recommendedName>
    <alternativeName>
        <fullName evidence="8">Tyrosyl-tRNA synthetase</fullName>
        <shortName evidence="8">TyrRS</shortName>
    </alternativeName>
</protein>
<dbReference type="InterPro" id="IPR014729">
    <property type="entry name" value="Rossmann-like_a/b/a_fold"/>
</dbReference>
<reference evidence="12" key="1">
    <citation type="journal article" date="2019" name="Int. J. Syst. Evol. Microbiol.">
        <title>The Global Catalogue of Microorganisms (GCM) 10K type strain sequencing project: providing services to taxonomists for standard genome sequencing and annotation.</title>
        <authorList>
            <consortium name="The Broad Institute Genomics Platform"/>
            <consortium name="The Broad Institute Genome Sequencing Center for Infectious Disease"/>
            <person name="Wu L."/>
            <person name="Ma J."/>
        </authorList>
    </citation>
    <scope>NUCLEOTIDE SEQUENCE [LARGE SCALE GENOMIC DNA]</scope>
    <source>
        <strain evidence="12">KCTC 52490</strain>
    </source>
</reference>
<dbReference type="PANTHER" id="PTHR11766">
    <property type="entry name" value="TYROSYL-TRNA SYNTHETASE"/>
    <property type="match status" value="1"/>
</dbReference>
<dbReference type="CDD" id="cd00805">
    <property type="entry name" value="TyrRS_core"/>
    <property type="match status" value="1"/>
</dbReference>
<comment type="subcellular location">
    <subcellularLocation>
        <location evidence="8">Cytoplasm</location>
    </subcellularLocation>
</comment>
<comment type="subunit">
    <text evidence="8">Homodimer.</text>
</comment>
<evidence type="ECO:0000256" key="7">
    <source>
        <dbReference type="ARBA" id="ARBA00048248"/>
    </source>
</evidence>
<dbReference type="PROSITE" id="PS50889">
    <property type="entry name" value="S4"/>
    <property type="match status" value="1"/>
</dbReference>
<dbReference type="InterPro" id="IPR054608">
    <property type="entry name" value="SYY-like_C"/>
</dbReference>
<evidence type="ECO:0000256" key="4">
    <source>
        <dbReference type="ARBA" id="ARBA00022884"/>
    </source>
</evidence>
<keyword evidence="3 8" id="KW-0067">ATP-binding</keyword>
<feature type="short sequence motif" description="'KMSKS' region" evidence="8">
    <location>
        <begin position="242"/>
        <end position="246"/>
    </location>
</feature>
<keyword evidence="12" id="KW-1185">Reference proteome</keyword>
<dbReference type="Pfam" id="PF00579">
    <property type="entry name" value="tRNA-synt_1b"/>
    <property type="match status" value="1"/>
</dbReference>
<dbReference type="NCBIfam" id="TIGR00234">
    <property type="entry name" value="tyrS"/>
    <property type="match status" value="1"/>
</dbReference>
<dbReference type="Gene3D" id="3.40.50.620">
    <property type="entry name" value="HUPs"/>
    <property type="match status" value="1"/>
</dbReference>
<name>A0ABW6ACS9_9BACT</name>
<comment type="caution">
    <text evidence="11">The sequence shown here is derived from an EMBL/GenBank/DDBJ whole genome shotgun (WGS) entry which is preliminary data.</text>
</comment>
<comment type="catalytic activity">
    <reaction evidence="7 8">
        <text>tRNA(Tyr) + L-tyrosine + ATP = L-tyrosyl-tRNA(Tyr) + AMP + diphosphate + H(+)</text>
        <dbReference type="Rhea" id="RHEA:10220"/>
        <dbReference type="Rhea" id="RHEA-COMP:9706"/>
        <dbReference type="Rhea" id="RHEA-COMP:9707"/>
        <dbReference type="ChEBI" id="CHEBI:15378"/>
        <dbReference type="ChEBI" id="CHEBI:30616"/>
        <dbReference type="ChEBI" id="CHEBI:33019"/>
        <dbReference type="ChEBI" id="CHEBI:58315"/>
        <dbReference type="ChEBI" id="CHEBI:78442"/>
        <dbReference type="ChEBI" id="CHEBI:78536"/>
        <dbReference type="ChEBI" id="CHEBI:456215"/>
        <dbReference type="EC" id="6.1.1.1"/>
    </reaction>
</comment>
<dbReference type="EMBL" id="JBHUOM010000001">
    <property type="protein sequence ID" value="MFD2933216.1"/>
    <property type="molecule type" value="Genomic_DNA"/>
</dbReference>
<evidence type="ECO:0000256" key="1">
    <source>
        <dbReference type="ARBA" id="ARBA00022598"/>
    </source>
</evidence>
<feature type="binding site" evidence="8">
    <location>
        <position position="167"/>
    </location>
    <ligand>
        <name>L-tyrosine</name>
        <dbReference type="ChEBI" id="CHEBI:58315"/>
    </ligand>
</feature>
<keyword evidence="1 8" id="KW-0436">Ligase</keyword>
<dbReference type="GO" id="GO:0004831">
    <property type="term" value="F:tyrosine-tRNA ligase activity"/>
    <property type="evidence" value="ECO:0007669"/>
    <property type="project" value="UniProtKB-EC"/>
</dbReference>
<keyword evidence="6 8" id="KW-0030">Aminoacyl-tRNA synthetase</keyword>
<feature type="binding site" evidence="8">
    <location>
        <position position="245"/>
    </location>
    <ligand>
        <name>ATP</name>
        <dbReference type="ChEBI" id="CHEBI:30616"/>
    </ligand>
</feature>
<dbReference type="SUPFAM" id="SSF55174">
    <property type="entry name" value="Alpha-L RNA-binding motif"/>
    <property type="match status" value="1"/>
</dbReference>
<dbReference type="InterPro" id="IPR001412">
    <property type="entry name" value="aa-tRNA-synth_I_CS"/>
</dbReference>
<dbReference type="Pfam" id="PF22421">
    <property type="entry name" value="SYY_C-terminal"/>
    <property type="match status" value="1"/>
</dbReference>
<feature type="binding site" evidence="8">
    <location>
        <position position="32"/>
    </location>
    <ligand>
        <name>L-tyrosine</name>
        <dbReference type="ChEBI" id="CHEBI:58315"/>
    </ligand>
</feature>
<evidence type="ECO:0000256" key="8">
    <source>
        <dbReference type="HAMAP-Rule" id="MF_02006"/>
    </source>
</evidence>
<accession>A0ABW6ACS9</accession>
<dbReference type="SUPFAM" id="SSF52374">
    <property type="entry name" value="Nucleotidylyl transferase"/>
    <property type="match status" value="1"/>
</dbReference>
<evidence type="ECO:0000256" key="6">
    <source>
        <dbReference type="ARBA" id="ARBA00023146"/>
    </source>
</evidence>
<dbReference type="InterPro" id="IPR024107">
    <property type="entry name" value="Tyr-tRNA-ligase_bac_1"/>
</dbReference>
<dbReference type="PANTHER" id="PTHR11766:SF0">
    <property type="entry name" value="TYROSINE--TRNA LIGASE, MITOCHONDRIAL"/>
    <property type="match status" value="1"/>
</dbReference>
<gene>
    <name evidence="8 11" type="primary">tyrS</name>
    <name evidence="11" type="ORF">ACFS25_05440</name>
</gene>
<comment type="similarity">
    <text evidence="8">Belongs to the class-I aminoacyl-tRNA synthetase family. TyrS type 1 subfamily.</text>
</comment>
<evidence type="ECO:0000259" key="10">
    <source>
        <dbReference type="Pfam" id="PF22421"/>
    </source>
</evidence>
<dbReference type="EC" id="6.1.1.1" evidence="8"/>
<evidence type="ECO:0000256" key="9">
    <source>
        <dbReference type="PROSITE-ProRule" id="PRU00182"/>
    </source>
</evidence>
<feature type="binding site" evidence="8">
    <location>
        <position position="171"/>
    </location>
    <ligand>
        <name>L-tyrosine</name>
        <dbReference type="ChEBI" id="CHEBI:58315"/>
    </ligand>
</feature>
<organism evidence="11 12">
    <name type="scientific">Spirosoma flavum</name>
    <dbReference type="NCBI Taxonomy" id="2048557"/>
    <lineage>
        <taxon>Bacteria</taxon>
        <taxon>Pseudomonadati</taxon>
        <taxon>Bacteroidota</taxon>
        <taxon>Cytophagia</taxon>
        <taxon>Cytophagales</taxon>
        <taxon>Cytophagaceae</taxon>
        <taxon>Spirosoma</taxon>
    </lineage>
</organism>
<comment type="function">
    <text evidence="8">Catalyzes the attachment of tyrosine to tRNA(Tyr) in a two-step reaction: tyrosine is first activated by ATP to form Tyr-AMP and then transferred to the acceptor end of tRNA(Tyr).</text>
</comment>
<evidence type="ECO:0000256" key="2">
    <source>
        <dbReference type="ARBA" id="ARBA00022741"/>
    </source>
</evidence>
<dbReference type="Gene3D" id="1.10.240.10">
    <property type="entry name" value="Tyrosyl-Transfer RNA Synthetase"/>
    <property type="match status" value="1"/>
</dbReference>
<dbReference type="HAMAP" id="MF_02006">
    <property type="entry name" value="Tyr_tRNA_synth_type1"/>
    <property type="match status" value="1"/>
</dbReference>
<evidence type="ECO:0000313" key="12">
    <source>
        <dbReference type="Proteomes" id="UP001597512"/>
    </source>
</evidence>
<dbReference type="InterPro" id="IPR002307">
    <property type="entry name" value="Tyr-tRNA-ligase"/>
</dbReference>
<evidence type="ECO:0000256" key="5">
    <source>
        <dbReference type="ARBA" id="ARBA00022917"/>
    </source>
</evidence>
<evidence type="ECO:0000256" key="3">
    <source>
        <dbReference type="ARBA" id="ARBA00022840"/>
    </source>
</evidence>
<proteinExistence type="inferred from homology"/>
<sequence>MNFTDELRWRGMLNDMTPGTEEQLQKEVTAGYIGFDPTAASLHIGNLATVMLLVHLQRAGHKPFALVGGATGMIGDPSGKAAEREFLSEETLRQNQEGIRQQLTKFLDFNCGANSAEMVNNYDWFREISFLGFLREAGKHITVNYMMAKDSVKKRLETGISFTEFSYQLLQGYDFYWLYKNKNVRLQMGGSDQWGNITTGTELIRRKEAGGESSPGGAEGHEGGHQAFALTTPLVTKADGTKFGKSESGNVWLDPALTSPYQFYQFWLNATDADCPRLIRVFTLLSQEEINGLERQHEEAPHLRILQKAIAKEVTIRIHSQAGYDLAVKASEVLFGKATLEMLRSIQTDEFDIIFEGVPQTEVSADELASSKDITDLLSVASRGEIYASKGEARRAITQNAVSINKIKVADPAASVDLEWLQERYILVSKGKKNHLLKKV</sequence>
<dbReference type="InterPro" id="IPR036986">
    <property type="entry name" value="S4_RNA-bd_sf"/>
</dbReference>
<keyword evidence="5 8" id="KW-0648">Protein biosynthesis</keyword>
<dbReference type="RefSeq" id="WP_381497393.1">
    <property type="nucleotide sequence ID" value="NZ_JBHUOM010000001.1"/>
</dbReference>
<dbReference type="Gene3D" id="3.10.290.10">
    <property type="entry name" value="RNA-binding S4 domain"/>
    <property type="match status" value="1"/>
</dbReference>
<dbReference type="PROSITE" id="PS00178">
    <property type="entry name" value="AA_TRNA_LIGASE_I"/>
    <property type="match status" value="1"/>
</dbReference>
<feature type="short sequence motif" description="'HIGH' region" evidence="8">
    <location>
        <begin position="37"/>
        <end position="46"/>
    </location>
</feature>
<dbReference type="PRINTS" id="PR01040">
    <property type="entry name" value="TRNASYNTHTYR"/>
</dbReference>
<keyword evidence="4 9" id="KW-0694">RNA-binding</keyword>